<dbReference type="EMBL" id="KZ559538">
    <property type="protein sequence ID" value="PLN81347.1"/>
    <property type="molecule type" value="Genomic_DNA"/>
</dbReference>
<dbReference type="PANTHER" id="PTHR34987:SF5">
    <property type="entry name" value="ALPHA-RHAMNOSIDASE"/>
    <property type="match status" value="1"/>
</dbReference>
<feature type="chain" id="PRO_5014448326" evidence="2">
    <location>
        <begin position="23"/>
        <end position="682"/>
    </location>
</feature>
<feature type="domain" description="Alpha-L-rhamnosidase C-terminal" evidence="3">
    <location>
        <begin position="585"/>
        <end position="637"/>
    </location>
</feature>
<feature type="region of interest" description="Disordered" evidence="1">
    <location>
        <begin position="527"/>
        <end position="566"/>
    </location>
</feature>
<gene>
    <name evidence="4" type="ORF">BDW42DRAFT_200917</name>
</gene>
<feature type="compositionally biased region" description="Low complexity" evidence="1">
    <location>
        <begin position="527"/>
        <end position="539"/>
    </location>
</feature>
<dbReference type="AlphaFoldDB" id="A0A2J5HVS3"/>
<dbReference type="SUPFAM" id="SSF48208">
    <property type="entry name" value="Six-hairpin glycosidases"/>
    <property type="match status" value="1"/>
</dbReference>
<reference evidence="5" key="1">
    <citation type="submission" date="2017-12" db="EMBL/GenBank/DDBJ databases">
        <authorList>
            <consortium name="DOE Joint Genome Institute"/>
            <person name="Mondo S.J."/>
            <person name="Kjaerbolling I."/>
            <person name="Vesth T.C."/>
            <person name="Frisvad J.C."/>
            <person name="Nybo J.L."/>
            <person name="Theobald S."/>
            <person name="Kuo A."/>
            <person name="Bowyer P."/>
            <person name="Matsuda Y."/>
            <person name="Lyhne E.K."/>
            <person name="Kogle M.E."/>
            <person name="Clum A."/>
            <person name="Lipzen A."/>
            <person name="Salamov A."/>
            <person name="Ngan C.Y."/>
            <person name="Daum C."/>
            <person name="Chiniquy J."/>
            <person name="Barry K."/>
            <person name="LaButti K."/>
            <person name="Haridas S."/>
            <person name="Simmons B.A."/>
            <person name="Magnuson J.K."/>
            <person name="Mortensen U.H."/>
            <person name="Larsen T.O."/>
            <person name="Grigoriev I.V."/>
            <person name="Baker S.E."/>
            <person name="Andersen M.R."/>
            <person name="Nordberg H.P."/>
            <person name="Cantor M.N."/>
            <person name="Hua S.X."/>
        </authorList>
    </citation>
    <scope>NUCLEOTIDE SEQUENCE [LARGE SCALE GENOMIC DNA]</scope>
    <source>
        <strain evidence="5">IBT 19404</strain>
    </source>
</reference>
<evidence type="ECO:0000313" key="5">
    <source>
        <dbReference type="Proteomes" id="UP000235023"/>
    </source>
</evidence>
<keyword evidence="5" id="KW-1185">Reference proteome</keyword>
<evidence type="ECO:0000259" key="3">
    <source>
        <dbReference type="Pfam" id="PF17390"/>
    </source>
</evidence>
<protein>
    <submittedName>
        <fullName evidence="4">Bacterial alpha-L-rhamnosidase domain protein</fullName>
    </submittedName>
</protein>
<accession>A0A2J5HVS3</accession>
<name>A0A2J5HVS3_9EURO</name>
<dbReference type="Gene3D" id="1.50.10.10">
    <property type="match status" value="1"/>
</dbReference>
<evidence type="ECO:0000256" key="1">
    <source>
        <dbReference type="SAM" id="MobiDB-lite"/>
    </source>
</evidence>
<feature type="signal peptide" evidence="2">
    <location>
        <begin position="1"/>
        <end position="22"/>
    </location>
</feature>
<proteinExistence type="predicted"/>
<dbReference type="Gene3D" id="2.60.420.10">
    <property type="entry name" value="Maltose phosphorylase, domain 3"/>
    <property type="match status" value="1"/>
</dbReference>
<dbReference type="InterPro" id="IPR008928">
    <property type="entry name" value="6-hairpin_glycosidase_sf"/>
</dbReference>
<dbReference type="InterPro" id="IPR035398">
    <property type="entry name" value="Bac_rhamnosid_C"/>
</dbReference>
<evidence type="ECO:0000256" key="2">
    <source>
        <dbReference type="SAM" id="SignalP"/>
    </source>
</evidence>
<dbReference type="GO" id="GO:0003824">
    <property type="term" value="F:catalytic activity"/>
    <property type="evidence" value="ECO:0007669"/>
    <property type="project" value="UniProtKB-ARBA"/>
</dbReference>
<dbReference type="Proteomes" id="UP000235023">
    <property type="component" value="Unassembled WGS sequence"/>
</dbReference>
<sequence length="682" mass="74828">MASSVWLRFIWCLAILASASLAQKCWRETTCEGPEDSAFPGPWDKYIYAPSSRTVEPKEVLTISGTSPSNGGYRRSMPYTLQGNGSTVVFDFGVKVGGIITLNYTSTGSGALGLAFPETNSGTRQASDTSDDAPEGLRGALYAIFKEAGEGSYSVPDEDMRAGFRYMVVFLLADCSTEVSIEGVSLEIGFQPTWSNLRAYQGYFFSDDKLLNRIWYSGAYALQVNAMPARAVHQLPMMMDGKATDAKMGLDDMTVVDGIKADYEVWPGDMGTSVSSLFVSTGDLESTKNALQKVYNTQSNLTGAFNEPRGTFNPKSSETYHLWSMIGTFYYVLYSNDTDFLERNWEGYKSAMSYIYQKVDSTRGLLQATDTCNQDISRQASKSLEMQIILYHALKTGARLATWAKNSLTLSDNWSKQAEDLKHSINTHCWDDNYGAFKANITDTTLYPQVANSLAILYEITDPARSSRISENLIKNWTPNGAVTPELGGTFSPFTSTLEIHAHFAAGQPARALDLIHRSWTRYLQSPDSTSTSLSESPQNNTLKHIGFPPHAPHTHNNNQPTSPTHALTESILGLSVTSPIGLTWKIAPQFGNLHRVEGGFTTPLGKYQVSWETRAGGYDLAFAVPSGTKGNLTLPFVEPGRRPSIQIDGNDILRGVWWDEVRGTATVVVSGGGRCEVVVRG</sequence>
<dbReference type="Pfam" id="PF17390">
    <property type="entry name" value="Bac_rhamnosid_C"/>
    <property type="match status" value="1"/>
</dbReference>
<dbReference type="PANTHER" id="PTHR34987">
    <property type="entry name" value="C, PUTATIVE (AFU_ORTHOLOGUE AFUA_3G02880)-RELATED"/>
    <property type="match status" value="1"/>
</dbReference>
<evidence type="ECO:0000313" key="4">
    <source>
        <dbReference type="EMBL" id="PLN81347.1"/>
    </source>
</evidence>
<dbReference type="GO" id="GO:0005975">
    <property type="term" value="P:carbohydrate metabolic process"/>
    <property type="evidence" value="ECO:0007669"/>
    <property type="project" value="InterPro"/>
</dbReference>
<dbReference type="InterPro" id="IPR012341">
    <property type="entry name" value="6hp_glycosidase-like_sf"/>
</dbReference>
<organism evidence="4 5">
    <name type="scientific">Aspergillus taichungensis</name>
    <dbReference type="NCBI Taxonomy" id="482145"/>
    <lineage>
        <taxon>Eukaryota</taxon>
        <taxon>Fungi</taxon>
        <taxon>Dikarya</taxon>
        <taxon>Ascomycota</taxon>
        <taxon>Pezizomycotina</taxon>
        <taxon>Eurotiomycetes</taxon>
        <taxon>Eurotiomycetidae</taxon>
        <taxon>Eurotiales</taxon>
        <taxon>Aspergillaceae</taxon>
        <taxon>Aspergillus</taxon>
        <taxon>Aspergillus subgen. Circumdati</taxon>
    </lineage>
</organism>
<keyword evidence="2" id="KW-0732">Signal</keyword>
<feature type="compositionally biased region" description="Polar residues" evidence="1">
    <location>
        <begin position="555"/>
        <end position="566"/>
    </location>
</feature>
<dbReference type="OrthoDB" id="10036721at2759"/>